<feature type="compositionally biased region" description="Basic and acidic residues" evidence="4">
    <location>
        <begin position="360"/>
        <end position="373"/>
    </location>
</feature>
<dbReference type="GO" id="GO:0032040">
    <property type="term" value="C:small-subunit processome"/>
    <property type="evidence" value="ECO:0007669"/>
    <property type="project" value="TreeGrafter"/>
</dbReference>
<dbReference type="Pfam" id="PF01251">
    <property type="entry name" value="Ribosomal_S7e"/>
    <property type="match status" value="1"/>
</dbReference>
<feature type="compositionally biased region" description="Low complexity" evidence="4">
    <location>
        <begin position="229"/>
        <end position="238"/>
    </location>
</feature>
<dbReference type="Proteomes" id="UP000077202">
    <property type="component" value="Unassembled WGS sequence"/>
</dbReference>
<dbReference type="GO" id="GO:0006364">
    <property type="term" value="P:rRNA processing"/>
    <property type="evidence" value="ECO:0007669"/>
    <property type="project" value="TreeGrafter"/>
</dbReference>
<evidence type="ECO:0008006" key="7">
    <source>
        <dbReference type="Google" id="ProtNLM"/>
    </source>
</evidence>
<feature type="region of interest" description="Disordered" evidence="4">
    <location>
        <begin position="317"/>
        <end position="373"/>
    </location>
</feature>
<dbReference type="PANTHER" id="PTHR11278:SF0">
    <property type="entry name" value="SMALL RIBOSOMAL SUBUNIT PROTEIN ES7"/>
    <property type="match status" value="1"/>
</dbReference>
<comment type="similarity">
    <text evidence="1">Belongs to the eukaryotic ribosomal protein eS7 family.</text>
</comment>
<dbReference type="GO" id="GO:0030686">
    <property type="term" value="C:90S preribosome"/>
    <property type="evidence" value="ECO:0007669"/>
    <property type="project" value="TreeGrafter"/>
</dbReference>
<dbReference type="InterPro" id="IPR047861">
    <property type="entry name" value="Ribosomal_eS7_CS"/>
</dbReference>
<proteinExistence type="inferred from homology"/>
<dbReference type="AlphaFoldDB" id="A0A176VMJ0"/>
<feature type="region of interest" description="Disordered" evidence="4">
    <location>
        <begin position="134"/>
        <end position="247"/>
    </location>
</feature>
<evidence type="ECO:0000256" key="2">
    <source>
        <dbReference type="ARBA" id="ARBA00022980"/>
    </source>
</evidence>
<evidence type="ECO:0000256" key="4">
    <source>
        <dbReference type="SAM" id="MobiDB-lite"/>
    </source>
</evidence>
<comment type="caution">
    <text evidence="5">The sequence shown here is derived from an EMBL/GenBank/DDBJ whole genome shotgun (WGS) entry which is preliminary data.</text>
</comment>
<dbReference type="GO" id="GO:0003735">
    <property type="term" value="F:structural constituent of ribosome"/>
    <property type="evidence" value="ECO:0007669"/>
    <property type="project" value="InterPro"/>
</dbReference>
<evidence type="ECO:0000256" key="1">
    <source>
        <dbReference type="ARBA" id="ARBA00007820"/>
    </source>
</evidence>
<feature type="compositionally biased region" description="Basic and acidic residues" evidence="4">
    <location>
        <begin position="141"/>
        <end position="155"/>
    </location>
</feature>
<keyword evidence="2" id="KW-0689">Ribosomal protein</keyword>
<evidence type="ECO:0000256" key="3">
    <source>
        <dbReference type="ARBA" id="ARBA00023274"/>
    </source>
</evidence>
<accession>A0A176VMJ0</accession>
<dbReference type="Pfam" id="PF21125">
    <property type="entry name" value="MPN_2A_DUB_like"/>
    <property type="match status" value="1"/>
</dbReference>
<dbReference type="InterPro" id="IPR023238">
    <property type="entry name" value="FAM175"/>
</dbReference>
<dbReference type="EMBL" id="LVLJ01003272">
    <property type="protein sequence ID" value="OAE22149.1"/>
    <property type="molecule type" value="Genomic_DNA"/>
</dbReference>
<keyword evidence="6" id="KW-1185">Reference proteome</keyword>
<dbReference type="GO" id="GO:0006412">
    <property type="term" value="P:translation"/>
    <property type="evidence" value="ECO:0007669"/>
    <property type="project" value="InterPro"/>
</dbReference>
<sequence>METTVGSFAIPGATLAQIMHDFGSVESDCDGILFGRLQTQVTSSILDDQSGPPTLLEETTARVTGHFCTGRVMSFYDSIGRLNHSKLATILKDRQNRGEDPPIGWYIGRRNTSLWPSMREIAVTASLRAAVITSSAPKKKSSGDGHSPMEGRGEDGSGSPISSDPKTLQSEVFGAQGGGSPSVSRRVQSMQSAEGQSPRSPGRTSFASALGTDPSSGHSASSQHERRSNSQSRFSNQPAPAPPPPCVFVLFTESDSANHAVRTHEYRAFQSLQNSVGIGFEPLPVKIVNAGLSFRGYYDSFVPVARFPWFQGDFVTSPSERNESSSPRSPHRGKSADPMSPLRDVGRHSFAKPTPLEINGKQERGSRRTHDDYVDSRHDALQLCIKPRDDVNMALAFSLQGVAYLIRRSGHSKQPDLYLSRCNYFLGKLSGQVTKEVRSPIFTAFVTKEVSRSAQLSHCTHLSANWSLWQTANDSNVLSATVVGVNPTLVRAYGEPVHACVEYDRPGYDKRTMSIQIIGRTQGATMFTARRKIQKEKGLEPDEVEENVAQALFDLETTNQELKSDLRDLFINSAKEVDVSNNRKAIIIHVPYRLRKAFQKIHARLVRELEKKFSGKDVVIIATRRILKPPKKGTAASRPRSRTLTAVHEAILEDLVFPTEIVGKRVRYRLDGSRIMRVYLDPKERNTTEYKLETFGGVYKRLTGKEVTFEYPVQETVAAA</sequence>
<dbReference type="GO" id="GO:0022627">
    <property type="term" value="C:cytosolic small ribosomal subunit"/>
    <property type="evidence" value="ECO:0007669"/>
    <property type="project" value="TreeGrafter"/>
</dbReference>
<dbReference type="PRINTS" id="PR02051">
    <property type="entry name" value="PROTEINF175"/>
</dbReference>
<dbReference type="PROSITE" id="PS00948">
    <property type="entry name" value="RIBOSOMAL_S7E"/>
    <property type="match status" value="1"/>
</dbReference>
<dbReference type="GO" id="GO:0042274">
    <property type="term" value="P:ribosomal small subunit biogenesis"/>
    <property type="evidence" value="ECO:0007669"/>
    <property type="project" value="TreeGrafter"/>
</dbReference>
<organism evidence="5 6">
    <name type="scientific">Marchantia polymorpha subsp. ruderalis</name>
    <dbReference type="NCBI Taxonomy" id="1480154"/>
    <lineage>
        <taxon>Eukaryota</taxon>
        <taxon>Viridiplantae</taxon>
        <taxon>Streptophyta</taxon>
        <taxon>Embryophyta</taxon>
        <taxon>Marchantiophyta</taxon>
        <taxon>Marchantiopsida</taxon>
        <taxon>Marchantiidae</taxon>
        <taxon>Marchantiales</taxon>
        <taxon>Marchantiaceae</taxon>
        <taxon>Marchantia</taxon>
    </lineage>
</organism>
<evidence type="ECO:0000313" key="6">
    <source>
        <dbReference type="Proteomes" id="UP000077202"/>
    </source>
</evidence>
<gene>
    <name evidence="5" type="ORF">AXG93_1175s1600</name>
</gene>
<keyword evidence="3" id="KW-0687">Ribonucleoprotein</keyword>
<protein>
    <recommendedName>
        <fullName evidence="7">40S ribosomal protein S7</fullName>
    </recommendedName>
</protein>
<evidence type="ECO:0000313" key="5">
    <source>
        <dbReference type="EMBL" id="OAE22149.1"/>
    </source>
</evidence>
<feature type="compositionally biased region" description="Polar residues" evidence="4">
    <location>
        <begin position="159"/>
        <end position="170"/>
    </location>
</feature>
<dbReference type="InterPro" id="IPR000554">
    <property type="entry name" value="Ribosomal_eS7"/>
</dbReference>
<dbReference type="PANTHER" id="PTHR11278">
    <property type="entry name" value="40S RIBOSOMAL PROTEIN S7"/>
    <property type="match status" value="1"/>
</dbReference>
<reference evidence="5" key="1">
    <citation type="submission" date="2016-03" db="EMBL/GenBank/DDBJ databases">
        <title>Mechanisms controlling the formation of the plant cell surface in tip-growing cells are functionally conserved among land plants.</title>
        <authorList>
            <person name="Honkanen S."/>
            <person name="Jones V.A."/>
            <person name="Morieri G."/>
            <person name="Champion C."/>
            <person name="Hetherington A.J."/>
            <person name="Kelly S."/>
            <person name="Saint-Marcoux D."/>
            <person name="Proust H."/>
            <person name="Prescott H."/>
            <person name="Dolan L."/>
        </authorList>
    </citation>
    <scope>NUCLEOTIDE SEQUENCE [LARGE SCALE GENOMIC DNA]</scope>
    <source>
        <tissue evidence="5">Whole gametophyte</tissue>
    </source>
</reference>
<name>A0A176VMJ0_MARPO</name>
<feature type="compositionally biased region" description="Polar residues" evidence="4">
    <location>
        <begin position="181"/>
        <end position="222"/>
    </location>
</feature>